<dbReference type="InterPro" id="IPR001764">
    <property type="entry name" value="Glyco_hydro_3_N"/>
</dbReference>
<protein>
    <recommendedName>
        <fullName evidence="3">beta-glucosidase</fullName>
        <ecNumber evidence="3">3.2.1.21</ecNumber>
    </recommendedName>
</protein>
<dbReference type="GO" id="GO:0009251">
    <property type="term" value="P:glucan catabolic process"/>
    <property type="evidence" value="ECO:0007669"/>
    <property type="project" value="TreeGrafter"/>
</dbReference>
<dbReference type="PANTHER" id="PTHR30620">
    <property type="entry name" value="PERIPLASMIC BETA-GLUCOSIDASE-RELATED"/>
    <property type="match status" value="1"/>
</dbReference>
<dbReference type="PRINTS" id="PR00133">
    <property type="entry name" value="GLHYDRLASE3"/>
</dbReference>
<dbReference type="RefSeq" id="WP_209524832.1">
    <property type="nucleotide sequence ID" value="NZ_JAEEGA010000002.1"/>
</dbReference>
<evidence type="ECO:0000259" key="7">
    <source>
        <dbReference type="SMART" id="SM01217"/>
    </source>
</evidence>
<comment type="similarity">
    <text evidence="2">Belongs to the glycosyl hydrolase 3 family.</text>
</comment>
<evidence type="ECO:0000256" key="5">
    <source>
        <dbReference type="ARBA" id="ARBA00022801"/>
    </source>
</evidence>
<keyword evidence="5 8" id="KW-0378">Hydrolase</keyword>
<dbReference type="AlphaFoldDB" id="A0A940SQP2"/>
<dbReference type="InterPro" id="IPR051915">
    <property type="entry name" value="Cellulose_Degrad_GH3"/>
</dbReference>
<dbReference type="PANTHER" id="PTHR30620:SF16">
    <property type="entry name" value="LYSOSOMAL BETA GLUCOSIDASE"/>
    <property type="match status" value="1"/>
</dbReference>
<dbReference type="Pfam" id="PF00933">
    <property type="entry name" value="Glyco_hydro_3"/>
    <property type="match status" value="1"/>
</dbReference>
<evidence type="ECO:0000313" key="9">
    <source>
        <dbReference type="Proteomes" id="UP000674938"/>
    </source>
</evidence>
<dbReference type="SUPFAM" id="SSF52279">
    <property type="entry name" value="Beta-D-glucan exohydrolase, C-terminal domain"/>
    <property type="match status" value="1"/>
</dbReference>
<comment type="catalytic activity">
    <reaction evidence="1">
        <text>Hydrolysis of terminal, non-reducing beta-D-glucosyl residues with release of beta-D-glucose.</text>
        <dbReference type="EC" id="3.2.1.21"/>
    </reaction>
</comment>
<dbReference type="InterPro" id="IPR036881">
    <property type="entry name" value="Glyco_hydro_3_C_sf"/>
</dbReference>
<proteinExistence type="inferred from homology"/>
<dbReference type="InterPro" id="IPR036962">
    <property type="entry name" value="Glyco_hydro_3_N_sf"/>
</dbReference>
<name>A0A940SQP2_9ENTE</name>
<evidence type="ECO:0000256" key="6">
    <source>
        <dbReference type="ARBA" id="ARBA00023295"/>
    </source>
</evidence>
<dbReference type="GO" id="GO:0008422">
    <property type="term" value="F:beta-glucosidase activity"/>
    <property type="evidence" value="ECO:0007669"/>
    <property type="project" value="UniProtKB-EC"/>
</dbReference>
<keyword evidence="4" id="KW-0732">Signal</keyword>
<dbReference type="EMBL" id="JAEEGA010000002">
    <property type="protein sequence ID" value="MBP1039927.1"/>
    <property type="molecule type" value="Genomic_DNA"/>
</dbReference>
<evidence type="ECO:0000313" key="8">
    <source>
        <dbReference type="EMBL" id="MBP1039927.1"/>
    </source>
</evidence>
<evidence type="ECO:0000256" key="4">
    <source>
        <dbReference type="ARBA" id="ARBA00022729"/>
    </source>
</evidence>
<gene>
    <name evidence="8" type="primary">bglX</name>
    <name evidence="8" type="ORF">I6N95_02770</name>
</gene>
<organism evidence="8 9">
    <name type="scientific">Vagococcus allomyrinae</name>
    <dbReference type="NCBI Taxonomy" id="2794353"/>
    <lineage>
        <taxon>Bacteria</taxon>
        <taxon>Bacillati</taxon>
        <taxon>Bacillota</taxon>
        <taxon>Bacilli</taxon>
        <taxon>Lactobacillales</taxon>
        <taxon>Enterococcaceae</taxon>
        <taxon>Vagococcus</taxon>
    </lineage>
</organism>
<dbReference type="Pfam" id="PF14310">
    <property type="entry name" value="Fn3-like"/>
    <property type="match status" value="1"/>
</dbReference>
<evidence type="ECO:0000256" key="1">
    <source>
        <dbReference type="ARBA" id="ARBA00000448"/>
    </source>
</evidence>
<dbReference type="InterPro" id="IPR017853">
    <property type="entry name" value="GH"/>
</dbReference>
<dbReference type="InterPro" id="IPR026891">
    <property type="entry name" value="Fn3-like"/>
</dbReference>
<dbReference type="Gene3D" id="3.40.50.1700">
    <property type="entry name" value="Glycoside hydrolase family 3 C-terminal domain"/>
    <property type="match status" value="1"/>
</dbReference>
<dbReference type="Pfam" id="PF01915">
    <property type="entry name" value="Glyco_hydro_3_C"/>
    <property type="match status" value="1"/>
</dbReference>
<feature type="domain" description="Fibronectin type III-like" evidence="7">
    <location>
        <begin position="634"/>
        <end position="703"/>
    </location>
</feature>
<dbReference type="Proteomes" id="UP000674938">
    <property type="component" value="Unassembled WGS sequence"/>
</dbReference>
<comment type="caution">
    <text evidence="8">The sequence shown here is derived from an EMBL/GenBank/DDBJ whole genome shotgun (WGS) entry which is preliminary data.</text>
</comment>
<reference evidence="8" key="1">
    <citation type="submission" date="2020-12" db="EMBL/GenBank/DDBJ databases">
        <title>Vagococcus allomyrinae sp. nov. and Enterococcus lavae sp. nov., isolated from the larvae of Allomyrina dichotoma.</title>
        <authorList>
            <person name="Lee S.D."/>
        </authorList>
    </citation>
    <scope>NUCLEOTIDE SEQUENCE</scope>
    <source>
        <strain evidence="8">BWB3-3</strain>
    </source>
</reference>
<evidence type="ECO:0000256" key="3">
    <source>
        <dbReference type="ARBA" id="ARBA00012744"/>
    </source>
</evidence>
<keyword evidence="6 8" id="KW-0326">Glycosidase</keyword>
<dbReference type="NCBIfam" id="NF011678">
    <property type="entry name" value="PRK15098.1"/>
    <property type="match status" value="1"/>
</dbReference>
<dbReference type="Gene3D" id="3.20.20.300">
    <property type="entry name" value="Glycoside hydrolase, family 3, N-terminal domain"/>
    <property type="match status" value="1"/>
</dbReference>
<dbReference type="SUPFAM" id="SSF51445">
    <property type="entry name" value="(Trans)glycosidases"/>
    <property type="match status" value="1"/>
</dbReference>
<dbReference type="InterPro" id="IPR002772">
    <property type="entry name" value="Glyco_hydro_3_C"/>
</dbReference>
<dbReference type="Gene3D" id="2.60.40.10">
    <property type="entry name" value="Immunoglobulins"/>
    <property type="match status" value="1"/>
</dbReference>
<keyword evidence="9" id="KW-1185">Reference proteome</keyword>
<evidence type="ECO:0000256" key="2">
    <source>
        <dbReference type="ARBA" id="ARBA00005336"/>
    </source>
</evidence>
<dbReference type="SMART" id="SM01217">
    <property type="entry name" value="Fn3_like"/>
    <property type="match status" value="1"/>
</dbReference>
<dbReference type="InterPro" id="IPR013783">
    <property type="entry name" value="Ig-like_fold"/>
</dbReference>
<accession>A0A940SQP2</accession>
<dbReference type="EC" id="3.2.1.21" evidence="3"/>
<sequence>MNLTTLLSEMTLAEKIGQLVQLTPNFFEEGAGEITGPLQELGLTQENLFQIGSVLGTHTKEQVIQIQQAYLAKSRLKIPLMFMADVVHGYETIFPVPLALASSWNPELVKEMASLSGHEASDAGIQVTFSPMVDLVRDARWGRVMESTGEDPYLNSLLAAAFVKGYQGEQAELETNYQKIAACVKHFIGYGAAEGGRDYNTVDISTINLYQYYLPSFKAAIDAGVKLVMTSFNTINGIPASGNQWLMKTVLRERLGFNQVLISDWAAIWELIPHGVAPDLRKAAQLALEAGVDIDMMTPAYQKSLAELLTADDISEDLIDQAVLRVLQLKADLGLFHDPYRGLLSEDRRELLYPEIAAASRRIASQSMVLLKNEQEVLPLQMTQKVGLVGPFATSQDVLGAWSWIGDTAKSVTLAAGLKASLPDLPVVGTDDRVNFTAQEREQMVTLAKAVDRLIVALGESSEETGEAASKANIALPASQIRLLKELYAVNQNIVVVLFNGRPLELSEVFAHSQGVLEAWFPGSEAGNAIADVLLGRVNPSGKLTMSFPEKVGQVPIYYNQLRTGRPLTVENQDQKYISRYMDVSNDPLLPFGYGLSYTNFEWSVTQSSQNLSENQAITFEVKIKNTGRYSGKETIQCYVKTLFAEVARPQRELKQFVQVALEAGAEKTVTLRITPADLAYVHSDLESRTDKGEYHVYLGNSSLAPKVGEIYFQ</sequence>